<dbReference type="PANTHER" id="PTHR33371">
    <property type="entry name" value="INTERMEMBRANE PHOSPHOLIPID TRANSPORT SYSTEM BINDING PROTEIN MLAD-RELATED"/>
    <property type="match status" value="1"/>
</dbReference>
<dbReference type="InterPro" id="IPR024516">
    <property type="entry name" value="Mce_C"/>
</dbReference>
<protein>
    <submittedName>
        <fullName evidence="3">MCE family protein</fullName>
    </submittedName>
</protein>
<dbReference type="EMBL" id="JAUHTC010000075">
    <property type="protein sequence ID" value="MDN4520540.1"/>
    <property type="molecule type" value="Genomic_DNA"/>
</dbReference>
<dbReference type="Pfam" id="PF02470">
    <property type="entry name" value="MlaD"/>
    <property type="match status" value="1"/>
</dbReference>
<proteinExistence type="predicted"/>
<dbReference type="PROSITE" id="PS51257">
    <property type="entry name" value="PROKAR_LIPOPROTEIN"/>
    <property type="match status" value="1"/>
</dbReference>
<dbReference type="PANTHER" id="PTHR33371:SF15">
    <property type="entry name" value="LIPOPROTEIN LPRN"/>
    <property type="match status" value="1"/>
</dbReference>
<dbReference type="Pfam" id="PF11887">
    <property type="entry name" value="Mce4_CUP1"/>
    <property type="match status" value="1"/>
</dbReference>
<dbReference type="InterPro" id="IPR005693">
    <property type="entry name" value="Mce"/>
</dbReference>
<evidence type="ECO:0000313" key="4">
    <source>
        <dbReference type="Proteomes" id="UP001172687"/>
    </source>
</evidence>
<keyword evidence="4" id="KW-1185">Reference proteome</keyword>
<feature type="domain" description="Mammalian cell entry C-terminal" evidence="2">
    <location>
        <begin position="128"/>
        <end position="299"/>
    </location>
</feature>
<sequence>MTSPGKPVRRWAATACCVALTATGCSFDGLNSLPLPGTVGTGSNALVYHLRIANVGTLESNSPVMLNDVVVGAVRKMTVNDFHADVDVSVKPDVVVPANAVATVGQTSLLGSMHVALDPPVGESPTGRLQPGASVPIDRTSTYPSTEQTLSSLSVVVNGGGLTQIGDIIGNFNAALDGRQIQIRDLLTRMNDVVGILDNQRANIIDTIGALNRLAETFANQREVLTAALSRIPQALEVLNRQRPRIVTAMQKLGDFSDTATQLINESQEDIVRNLQNLEPAVRALADVGPDLATALSYLPTYPYTQEFIDRGIRGDYMNQFIVFDFTISRLKSGIFLGTRWGEPGASMVPAPGDPWYSSYTLDPLQAPVTPVPDEVATMPPLIEAPESATGQPVEAGGN</sequence>
<gene>
    <name evidence="3" type="ORF">QYF68_22355</name>
</gene>
<name>A0ABT8HIE0_MYCAO</name>
<evidence type="ECO:0000259" key="2">
    <source>
        <dbReference type="Pfam" id="PF11887"/>
    </source>
</evidence>
<dbReference type="NCBIfam" id="TIGR00996">
    <property type="entry name" value="Mtu_fam_mce"/>
    <property type="match status" value="1"/>
</dbReference>
<comment type="caution">
    <text evidence="3">The sequence shown here is derived from an EMBL/GenBank/DDBJ whole genome shotgun (WGS) entry which is preliminary data.</text>
</comment>
<dbReference type="RefSeq" id="WP_105388661.1">
    <property type="nucleotide sequence ID" value="NZ_CP070380.1"/>
</dbReference>
<accession>A0ABT8HIE0</accession>
<evidence type="ECO:0000259" key="1">
    <source>
        <dbReference type="Pfam" id="PF02470"/>
    </source>
</evidence>
<dbReference type="InterPro" id="IPR052336">
    <property type="entry name" value="MlaD_Phospholipid_Transporter"/>
</dbReference>
<reference evidence="3" key="1">
    <citation type="submission" date="2023-07" db="EMBL/GenBank/DDBJ databases">
        <title>Degradation of tert-butanol by M. austroafricanum TBA100.</title>
        <authorList>
            <person name="Helbich S."/>
            <person name="Vainshtein Y."/>
        </authorList>
    </citation>
    <scope>NUCLEOTIDE SEQUENCE</scope>
    <source>
        <strain evidence="3">TBA100</strain>
    </source>
</reference>
<dbReference type="InterPro" id="IPR003399">
    <property type="entry name" value="Mce/MlaD"/>
</dbReference>
<organism evidence="3 4">
    <name type="scientific">Mycolicibacterium austroafricanum</name>
    <name type="common">Mycobacterium austroafricanum</name>
    <dbReference type="NCBI Taxonomy" id="39687"/>
    <lineage>
        <taxon>Bacteria</taxon>
        <taxon>Bacillati</taxon>
        <taxon>Actinomycetota</taxon>
        <taxon>Actinomycetes</taxon>
        <taxon>Mycobacteriales</taxon>
        <taxon>Mycobacteriaceae</taxon>
        <taxon>Mycolicibacterium</taxon>
    </lineage>
</organism>
<dbReference type="Proteomes" id="UP001172687">
    <property type="component" value="Unassembled WGS sequence"/>
</dbReference>
<evidence type="ECO:0000313" key="3">
    <source>
        <dbReference type="EMBL" id="MDN4520540.1"/>
    </source>
</evidence>
<feature type="domain" description="Mce/MlaD" evidence="1">
    <location>
        <begin position="47"/>
        <end position="120"/>
    </location>
</feature>